<dbReference type="Proteomes" id="UP000823941">
    <property type="component" value="Chromosome 4"/>
</dbReference>
<sequence length="84" mass="9288">MRKIYLPAGGRAAWADDVSGVRQGAMLPPPLFNLTFGGGGGYIDPPQCRGRPPRPAPRRLFTSTNIEDNLIDLFRGYEIERIES</sequence>
<comment type="caution">
    <text evidence="1">The sequence shown here is derived from an EMBL/GenBank/DDBJ whole genome shotgun (WGS) entry which is preliminary data.</text>
</comment>
<name>A0ABQ7R3B7_PLUXY</name>
<dbReference type="EMBL" id="JAHIBW010000004">
    <property type="protein sequence ID" value="KAG7311798.1"/>
    <property type="molecule type" value="Genomic_DNA"/>
</dbReference>
<protein>
    <submittedName>
        <fullName evidence="1">Uncharacterized protein</fullName>
    </submittedName>
</protein>
<evidence type="ECO:0000313" key="2">
    <source>
        <dbReference type="Proteomes" id="UP000823941"/>
    </source>
</evidence>
<evidence type="ECO:0000313" key="1">
    <source>
        <dbReference type="EMBL" id="KAG7311798.1"/>
    </source>
</evidence>
<organism evidence="1 2">
    <name type="scientific">Plutella xylostella</name>
    <name type="common">Diamondback moth</name>
    <name type="synonym">Plutella maculipennis</name>
    <dbReference type="NCBI Taxonomy" id="51655"/>
    <lineage>
        <taxon>Eukaryota</taxon>
        <taxon>Metazoa</taxon>
        <taxon>Ecdysozoa</taxon>
        <taxon>Arthropoda</taxon>
        <taxon>Hexapoda</taxon>
        <taxon>Insecta</taxon>
        <taxon>Pterygota</taxon>
        <taxon>Neoptera</taxon>
        <taxon>Endopterygota</taxon>
        <taxon>Lepidoptera</taxon>
        <taxon>Glossata</taxon>
        <taxon>Ditrysia</taxon>
        <taxon>Yponomeutoidea</taxon>
        <taxon>Plutellidae</taxon>
        <taxon>Plutella</taxon>
    </lineage>
</organism>
<accession>A0ABQ7R3B7</accession>
<gene>
    <name evidence="1" type="ORF">JYU34_002879</name>
</gene>
<reference evidence="1 2" key="1">
    <citation type="submission" date="2021-06" db="EMBL/GenBank/DDBJ databases">
        <title>A haploid diamondback moth (Plutella xylostella L.) genome assembly resolves 31 chromosomes and identifies a diamide resistance mutation.</title>
        <authorList>
            <person name="Ward C.M."/>
            <person name="Perry K.D."/>
            <person name="Baker G."/>
            <person name="Powis K."/>
            <person name="Heckel D.G."/>
            <person name="Baxter S.W."/>
        </authorList>
    </citation>
    <scope>NUCLEOTIDE SEQUENCE [LARGE SCALE GENOMIC DNA]</scope>
    <source>
        <strain evidence="1 2">LV</strain>
        <tissue evidence="1">Single pupa</tissue>
    </source>
</reference>
<proteinExistence type="predicted"/>
<keyword evidence="2" id="KW-1185">Reference proteome</keyword>